<dbReference type="GO" id="GO:0010008">
    <property type="term" value="C:endosome membrane"/>
    <property type="evidence" value="ECO:0007669"/>
    <property type="project" value="TreeGrafter"/>
</dbReference>
<dbReference type="PANTHER" id="PTHR12277:SF41">
    <property type="entry name" value="SERINE AMINOPEPTIDASE S33 DOMAIN-CONTAINING PROTEIN"/>
    <property type="match status" value="1"/>
</dbReference>
<dbReference type="GO" id="GO:0005886">
    <property type="term" value="C:plasma membrane"/>
    <property type="evidence" value="ECO:0007669"/>
    <property type="project" value="TreeGrafter"/>
</dbReference>
<organism evidence="2 3">
    <name type="scientific">Caenorhabditis japonica</name>
    <dbReference type="NCBI Taxonomy" id="281687"/>
    <lineage>
        <taxon>Eukaryota</taxon>
        <taxon>Metazoa</taxon>
        <taxon>Ecdysozoa</taxon>
        <taxon>Nematoda</taxon>
        <taxon>Chromadorea</taxon>
        <taxon>Rhabditida</taxon>
        <taxon>Rhabditina</taxon>
        <taxon>Rhabditomorpha</taxon>
        <taxon>Rhabditoidea</taxon>
        <taxon>Rhabditidae</taxon>
        <taxon>Peloderinae</taxon>
        <taxon>Caenorhabditis</taxon>
    </lineage>
</organism>
<protein>
    <submittedName>
        <fullName evidence="2">Hydrolase_4 domain-containing protein</fullName>
    </submittedName>
</protein>
<feature type="domain" description="Serine aminopeptidase S33" evidence="1">
    <location>
        <begin position="146"/>
        <end position="223"/>
    </location>
</feature>
<dbReference type="Proteomes" id="UP000005237">
    <property type="component" value="Unassembled WGS sequence"/>
</dbReference>
<evidence type="ECO:0000259" key="1">
    <source>
        <dbReference type="Pfam" id="PF12146"/>
    </source>
</evidence>
<sequence length="332" mass="37952">MRQLVHRCHSVHCEAPAAFWPPPREYYFFTPPPDDVLIEVNDEADAIRMRARKRQIKKLKKARKCLLGERYRFGLSHPCSDDVKYVEGFALKTSRANRIGCIYIPCPDSHRPRFTILYSHPNGSDLSDHLVGCPSLLDVARFYRCEVYSYDYSGFGISGGTASEGNMYADIRAIYDYITIEKKVNPKNLVLYGFSIGSAATIELIRHEQERKPAGVILQSPPTSLLRVLGHWVGRKNHLENPTCCLDRCVTIDKIHEVQIPILIIHGKEDRTVPVEHGEILCQRAVTKVVPEWVPDTAHDNIENCKVVWRRVRKFVKEELKLNGTTTGKEEK</sequence>
<dbReference type="Gene3D" id="3.40.50.1820">
    <property type="entry name" value="alpha/beta hydrolase"/>
    <property type="match status" value="1"/>
</dbReference>
<keyword evidence="3" id="KW-1185">Reference proteome</keyword>
<dbReference type="InterPro" id="IPR022742">
    <property type="entry name" value="Hydrolase_4"/>
</dbReference>
<evidence type="ECO:0000313" key="2">
    <source>
        <dbReference type="EnsemblMetazoa" id="CJA12394.1"/>
    </source>
</evidence>
<dbReference type="InterPro" id="IPR029058">
    <property type="entry name" value="AB_hydrolase_fold"/>
</dbReference>
<dbReference type="PANTHER" id="PTHR12277">
    <property type="entry name" value="ALPHA/BETA HYDROLASE DOMAIN-CONTAINING PROTEIN"/>
    <property type="match status" value="1"/>
</dbReference>
<dbReference type="SUPFAM" id="SSF53474">
    <property type="entry name" value="alpha/beta-Hydrolases"/>
    <property type="match status" value="1"/>
</dbReference>
<name>A0A8R1DVK1_CAEJA</name>
<accession>A0A8R1DVK1</accession>
<dbReference type="Pfam" id="PF12146">
    <property type="entry name" value="Hydrolase_4"/>
    <property type="match status" value="1"/>
</dbReference>
<evidence type="ECO:0000313" key="3">
    <source>
        <dbReference type="Proteomes" id="UP000005237"/>
    </source>
</evidence>
<dbReference type="AlphaFoldDB" id="A0A8R1DVK1"/>
<proteinExistence type="predicted"/>
<reference evidence="3" key="1">
    <citation type="submission" date="2010-08" db="EMBL/GenBank/DDBJ databases">
        <authorList>
            <consortium name="Caenorhabditis japonica Sequencing Consortium"/>
            <person name="Wilson R.K."/>
        </authorList>
    </citation>
    <scope>NUCLEOTIDE SEQUENCE [LARGE SCALE GENOMIC DNA]</scope>
    <source>
        <strain evidence="3">DF5081</strain>
    </source>
</reference>
<dbReference type="GO" id="GO:0008474">
    <property type="term" value="F:palmitoyl-(protein) hydrolase activity"/>
    <property type="evidence" value="ECO:0007669"/>
    <property type="project" value="TreeGrafter"/>
</dbReference>
<reference evidence="2" key="2">
    <citation type="submission" date="2022-06" db="UniProtKB">
        <authorList>
            <consortium name="EnsemblMetazoa"/>
        </authorList>
    </citation>
    <scope>IDENTIFICATION</scope>
    <source>
        <strain evidence="2">DF5081</strain>
    </source>
</reference>
<dbReference type="EnsemblMetazoa" id="CJA12394.1">
    <property type="protein sequence ID" value="CJA12394.1"/>
    <property type="gene ID" value="WBGene00131598"/>
</dbReference>